<dbReference type="EMBL" id="JAMZIH010000059">
    <property type="protein sequence ID" value="KAJ1680066.1"/>
    <property type="molecule type" value="Genomic_DNA"/>
</dbReference>
<organism evidence="1 2">
    <name type="scientific">Spiromyces aspiralis</name>
    <dbReference type="NCBI Taxonomy" id="68401"/>
    <lineage>
        <taxon>Eukaryota</taxon>
        <taxon>Fungi</taxon>
        <taxon>Fungi incertae sedis</taxon>
        <taxon>Zoopagomycota</taxon>
        <taxon>Kickxellomycotina</taxon>
        <taxon>Kickxellomycetes</taxon>
        <taxon>Kickxellales</taxon>
        <taxon>Kickxellaceae</taxon>
        <taxon>Spiromyces</taxon>
    </lineage>
</organism>
<proteinExistence type="predicted"/>
<sequence length="178" mass="20493">MAGSFSERLKQLREQARLKLKEKAQSNENRKTLELSQQVAHVQHVKGILQWKDPLVEPYSRLHVKERVMDLDKVNEWMARAEYKSLRQLARPNGSGANNAKDICTHPWHTFGVVESQPRVRQARTGDSYVVMEVTDLRGTSMMVLRFGREFVESTELKIGDIVGIGGGEVRCYEVRWQ</sequence>
<evidence type="ECO:0000313" key="1">
    <source>
        <dbReference type="EMBL" id="KAJ1680066.1"/>
    </source>
</evidence>
<protein>
    <submittedName>
        <fullName evidence="1">Uncharacterized protein</fullName>
    </submittedName>
</protein>
<accession>A0ACC1HXL9</accession>
<keyword evidence="2" id="KW-1185">Reference proteome</keyword>
<dbReference type="Proteomes" id="UP001145114">
    <property type="component" value="Unassembled WGS sequence"/>
</dbReference>
<gene>
    <name evidence="1" type="ORF">EV182_000757</name>
</gene>
<evidence type="ECO:0000313" key="2">
    <source>
        <dbReference type="Proteomes" id="UP001145114"/>
    </source>
</evidence>
<name>A0ACC1HXL9_9FUNG</name>
<comment type="caution">
    <text evidence="1">The sequence shown here is derived from an EMBL/GenBank/DDBJ whole genome shotgun (WGS) entry which is preliminary data.</text>
</comment>
<reference evidence="1" key="1">
    <citation type="submission" date="2022-06" db="EMBL/GenBank/DDBJ databases">
        <title>Phylogenomic reconstructions and comparative analyses of Kickxellomycotina fungi.</title>
        <authorList>
            <person name="Reynolds N.K."/>
            <person name="Stajich J.E."/>
            <person name="Barry K."/>
            <person name="Grigoriev I.V."/>
            <person name="Crous P."/>
            <person name="Smith M.E."/>
        </authorList>
    </citation>
    <scope>NUCLEOTIDE SEQUENCE</scope>
    <source>
        <strain evidence="1">RSA 2271</strain>
    </source>
</reference>